<sequence>MLHSKVHTQHRIQFLKQYDQDARKAVKGQGEPFGDFTMKLNADGAVRRGLLVDTGATSHIITDASKFVKFDTNFISDKHYIELADGTRCKKVALKKGGAQDIFSVKKATEKGVVATFSAQSSTLTSNGVKFNIRQQGGLYFLNVQKMLWNGTEY</sequence>
<name>R7U4V6_CAPTE</name>
<organism evidence="1">
    <name type="scientific">Capitella teleta</name>
    <name type="common">Polychaete worm</name>
    <dbReference type="NCBI Taxonomy" id="283909"/>
    <lineage>
        <taxon>Eukaryota</taxon>
        <taxon>Metazoa</taxon>
        <taxon>Spiralia</taxon>
        <taxon>Lophotrochozoa</taxon>
        <taxon>Annelida</taxon>
        <taxon>Polychaeta</taxon>
        <taxon>Sedentaria</taxon>
        <taxon>Scolecida</taxon>
        <taxon>Capitellidae</taxon>
        <taxon>Capitella</taxon>
    </lineage>
</organism>
<dbReference type="HOGENOM" id="CLU_1705931_0_0_1"/>
<dbReference type="EMBL" id="KB305378">
    <property type="protein sequence ID" value="ELU01151.1"/>
    <property type="molecule type" value="Genomic_DNA"/>
</dbReference>
<reference evidence="1 3" key="2">
    <citation type="journal article" date="2013" name="Nature">
        <title>Insights into bilaterian evolution from three spiralian genomes.</title>
        <authorList>
            <person name="Simakov O."/>
            <person name="Marletaz F."/>
            <person name="Cho S.J."/>
            <person name="Edsinger-Gonzales E."/>
            <person name="Havlak P."/>
            <person name="Hellsten U."/>
            <person name="Kuo D.H."/>
            <person name="Larsson T."/>
            <person name="Lv J."/>
            <person name="Arendt D."/>
            <person name="Savage R."/>
            <person name="Osoegawa K."/>
            <person name="de Jong P."/>
            <person name="Grimwood J."/>
            <person name="Chapman J.A."/>
            <person name="Shapiro H."/>
            <person name="Aerts A."/>
            <person name="Otillar R.P."/>
            <person name="Terry A.Y."/>
            <person name="Boore J.L."/>
            <person name="Grigoriev I.V."/>
            <person name="Lindberg D.R."/>
            <person name="Seaver E.C."/>
            <person name="Weisblat D.A."/>
            <person name="Putnam N.H."/>
            <person name="Rokhsar D.S."/>
        </authorList>
    </citation>
    <scope>NUCLEOTIDE SEQUENCE</scope>
    <source>
        <strain evidence="1 3">I ESC-2004</strain>
    </source>
</reference>
<evidence type="ECO:0000313" key="2">
    <source>
        <dbReference type="EnsemblMetazoa" id="CapteP187977"/>
    </source>
</evidence>
<dbReference type="STRING" id="283909.R7U4V6"/>
<dbReference type="OrthoDB" id="6287527at2759"/>
<gene>
    <name evidence="1" type="ORF">CAPTEDRAFT_187977</name>
</gene>
<reference evidence="2" key="3">
    <citation type="submission" date="2015-06" db="UniProtKB">
        <authorList>
            <consortium name="EnsemblMetazoa"/>
        </authorList>
    </citation>
    <scope>IDENTIFICATION</scope>
</reference>
<evidence type="ECO:0000313" key="3">
    <source>
        <dbReference type="Proteomes" id="UP000014760"/>
    </source>
</evidence>
<dbReference type="AlphaFoldDB" id="R7U4V6"/>
<dbReference type="EnsemblMetazoa" id="CapteT187977">
    <property type="protein sequence ID" value="CapteP187977"/>
    <property type="gene ID" value="CapteG187977"/>
</dbReference>
<dbReference type="EMBL" id="AMQN01001775">
    <property type="status" value="NOT_ANNOTATED_CDS"/>
    <property type="molecule type" value="Genomic_DNA"/>
</dbReference>
<proteinExistence type="predicted"/>
<keyword evidence="3" id="KW-1185">Reference proteome</keyword>
<reference evidence="3" key="1">
    <citation type="submission" date="2012-12" db="EMBL/GenBank/DDBJ databases">
        <authorList>
            <person name="Hellsten U."/>
            <person name="Grimwood J."/>
            <person name="Chapman J.A."/>
            <person name="Shapiro H."/>
            <person name="Aerts A."/>
            <person name="Otillar R.P."/>
            <person name="Terry A.Y."/>
            <person name="Boore J.L."/>
            <person name="Simakov O."/>
            <person name="Marletaz F."/>
            <person name="Cho S.-J."/>
            <person name="Edsinger-Gonzales E."/>
            <person name="Havlak P."/>
            <person name="Kuo D.-H."/>
            <person name="Larsson T."/>
            <person name="Lv J."/>
            <person name="Arendt D."/>
            <person name="Savage R."/>
            <person name="Osoegawa K."/>
            <person name="de Jong P."/>
            <person name="Lindberg D.R."/>
            <person name="Seaver E.C."/>
            <person name="Weisblat D.A."/>
            <person name="Putnam N.H."/>
            <person name="Grigoriev I.V."/>
            <person name="Rokhsar D.S."/>
        </authorList>
    </citation>
    <scope>NUCLEOTIDE SEQUENCE</scope>
    <source>
        <strain evidence="3">I ESC-2004</strain>
    </source>
</reference>
<protein>
    <submittedName>
        <fullName evidence="1 2">Uncharacterized protein</fullName>
    </submittedName>
</protein>
<dbReference type="Proteomes" id="UP000014760">
    <property type="component" value="Unassembled WGS sequence"/>
</dbReference>
<evidence type="ECO:0000313" key="1">
    <source>
        <dbReference type="EMBL" id="ELU01151.1"/>
    </source>
</evidence>
<accession>R7U4V6</accession>